<feature type="domain" description="Toxin SymE-like" evidence="1">
    <location>
        <begin position="17"/>
        <end position="64"/>
    </location>
</feature>
<evidence type="ECO:0000313" key="2">
    <source>
        <dbReference type="EMBL" id="MDN8600788.1"/>
    </source>
</evidence>
<sequence length="96" mass="10371">MADPHSTPDTPIAKTDRTLIVGYRPQGTNKSTPSLTLSGKWLRDAGFDTGQQVTVKVAEGCLVLMTGSEQEQTLLAELKAAQRKLKEIEGAMSFAH</sequence>
<reference evidence="2 3" key="1">
    <citation type="submission" date="2023-07" db="EMBL/GenBank/DDBJ databases">
        <title>Citrobacter selenititolerans sp. nov., isolated from seleniferous soil.</title>
        <authorList>
            <person name="Zhang S."/>
            <person name="Li K."/>
            <person name="Peng J."/>
            <person name="Wang H."/>
            <person name="Sun J."/>
            <person name="Guo Y."/>
        </authorList>
    </citation>
    <scope>NUCLEOTIDE SEQUENCE [LARGE SCALE GENOMIC DNA]</scope>
    <source>
        <strain evidence="2 3">S2-9</strain>
    </source>
</reference>
<evidence type="ECO:0000313" key="3">
    <source>
        <dbReference type="Proteomes" id="UP001174867"/>
    </source>
</evidence>
<dbReference type="Proteomes" id="UP001174867">
    <property type="component" value="Unassembled WGS sequence"/>
</dbReference>
<proteinExistence type="predicted"/>
<evidence type="ECO:0000259" key="1">
    <source>
        <dbReference type="Pfam" id="PF08845"/>
    </source>
</evidence>
<gene>
    <name evidence="2" type="ORF">Q0A17_15440</name>
</gene>
<name>A0ABT8PWR3_9ENTR</name>
<comment type="caution">
    <text evidence="2">The sequence shown here is derived from an EMBL/GenBank/DDBJ whole genome shotgun (WGS) entry which is preliminary data.</text>
</comment>
<dbReference type="InterPro" id="IPR014944">
    <property type="entry name" value="Toxin_SymE-like"/>
</dbReference>
<accession>A0ABT8PWR3</accession>
<protein>
    <submittedName>
        <fullName evidence="2">SymE family type I addiction module toxin</fullName>
    </submittedName>
</protein>
<dbReference type="EMBL" id="JAUJYW010000006">
    <property type="protein sequence ID" value="MDN8600788.1"/>
    <property type="molecule type" value="Genomic_DNA"/>
</dbReference>
<keyword evidence="3" id="KW-1185">Reference proteome</keyword>
<dbReference type="Pfam" id="PF08845">
    <property type="entry name" value="SymE_toxin"/>
    <property type="match status" value="1"/>
</dbReference>
<organism evidence="2 3">
    <name type="scientific">Citrobacter enshiensis</name>
    <dbReference type="NCBI Taxonomy" id="2971264"/>
    <lineage>
        <taxon>Bacteria</taxon>
        <taxon>Pseudomonadati</taxon>
        <taxon>Pseudomonadota</taxon>
        <taxon>Gammaproteobacteria</taxon>
        <taxon>Enterobacterales</taxon>
        <taxon>Enterobacteriaceae</taxon>
        <taxon>Citrobacter</taxon>
    </lineage>
</organism>
<dbReference type="RefSeq" id="WP_301700247.1">
    <property type="nucleotide sequence ID" value="NZ_JAUJYW010000006.1"/>
</dbReference>